<dbReference type="PANTHER" id="PTHR47447">
    <property type="entry name" value="OS03G0856100 PROTEIN"/>
    <property type="match status" value="1"/>
</dbReference>
<name>A0A8X8X0E3_SALSN</name>
<reference evidence="3" key="2">
    <citation type="submission" date="2020-08" db="EMBL/GenBank/DDBJ databases">
        <title>Plant Genome Project.</title>
        <authorList>
            <person name="Zhang R.-G."/>
        </authorList>
    </citation>
    <scope>NUCLEOTIDE SEQUENCE</scope>
    <source>
        <strain evidence="3">Huo1</strain>
        <tissue evidence="3">Leaf</tissue>
    </source>
</reference>
<keyword evidence="4" id="KW-1185">Reference proteome</keyword>
<evidence type="ECO:0000256" key="1">
    <source>
        <dbReference type="ARBA" id="ARBA00007626"/>
    </source>
</evidence>
<comment type="similarity">
    <text evidence="1">Belongs to the PPR family. P subfamily.</text>
</comment>
<dbReference type="Proteomes" id="UP000298416">
    <property type="component" value="Unassembled WGS sequence"/>
</dbReference>
<comment type="caution">
    <text evidence="3">The sequence shown here is derived from an EMBL/GenBank/DDBJ whole genome shotgun (WGS) entry which is preliminary data.</text>
</comment>
<evidence type="ECO:0000313" key="4">
    <source>
        <dbReference type="Proteomes" id="UP000298416"/>
    </source>
</evidence>
<dbReference type="InterPro" id="IPR011990">
    <property type="entry name" value="TPR-like_helical_dom_sf"/>
</dbReference>
<gene>
    <name evidence="3" type="ORF">SASPL_135790</name>
</gene>
<evidence type="ECO:0000256" key="2">
    <source>
        <dbReference type="ARBA" id="ARBA00022737"/>
    </source>
</evidence>
<sequence length="114" mass="12368">MPLLLTAMHPPLRLPPPAAVPPPPLKSWLRQHQKASSLILSEMKSIGYTPGCGTCDYLFLTLSKIGQFGEAVEVLKGMGRAECVPDCDSYGGLIAELSEARKVDDVAEVVREMM</sequence>
<evidence type="ECO:0008006" key="5">
    <source>
        <dbReference type="Google" id="ProtNLM"/>
    </source>
</evidence>
<keyword evidence="2" id="KW-0677">Repeat</keyword>
<organism evidence="3">
    <name type="scientific">Salvia splendens</name>
    <name type="common">Scarlet sage</name>
    <dbReference type="NCBI Taxonomy" id="180675"/>
    <lineage>
        <taxon>Eukaryota</taxon>
        <taxon>Viridiplantae</taxon>
        <taxon>Streptophyta</taxon>
        <taxon>Embryophyta</taxon>
        <taxon>Tracheophyta</taxon>
        <taxon>Spermatophyta</taxon>
        <taxon>Magnoliopsida</taxon>
        <taxon>eudicotyledons</taxon>
        <taxon>Gunneridae</taxon>
        <taxon>Pentapetalae</taxon>
        <taxon>asterids</taxon>
        <taxon>lamiids</taxon>
        <taxon>Lamiales</taxon>
        <taxon>Lamiaceae</taxon>
        <taxon>Nepetoideae</taxon>
        <taxon>Mentheae</taxon>
        <taxon>Salviinae</taxon>
        <taxon>Salvia</taxon>
        <taxon>Salvia subgen. Calosphace</taxon>
        <taxon>core Calosphace</taxon>
    </lineage>
</organism>
<evidence type="ECO:0000313" key="3">
    <source>
        <dbReference type="EMBL" id="KAG6403565.1"/>
    </source>
</evidence>
<accession>A0A8X8X0E3</accession>
<dbReference type="EMBL" id="PNBA02000013">
    <property type="protein sequence ID" value="KAG6403565.1"/>
    <property type="molecule type" value="Genomic_DNA"/>
</dbReference>
<dbReference type="AlphaFoldDB" id="A0A8X8X0E3"/>
<dbReference type="NCBIfam" id="TIGR00756">
    <property type="entry name" value="PPR"/>
    <property type="match status" value="1"/>
</dbReference>
<dbReference type="InterPro" id="IPR002885">
    <property type="entry name" value="PPR_rpt"/>
</dbReference>
<proteinExistence type="inferred from homology"/>
<protein>
    <recommendedName>
        <fullName evidence="5">Pentatricopeptide repeat-containing protein</fullName>
    </recommendedName>
</protein>
<reference evidence="3" key="1">
    <citation type="submission" date="2018-01" db="EMBL/GenBank/DDBJ databases">
        <authorList>
            <person name="Mao J.F."/>
        </authorList>
    </citation>
    <scope>NUCLEOTIDE SEQUENCE</scope>
    <source>
        <strain evidence="3">Huo1</strain>
        <tissue evidence="3">Leaf</tissue>
    </source>
</reference>
<dbReference type="PANTHER" id="PTHR47447:SF17">
    <property type="entry name" value="OS12G0638900 PROTEIN"/>
    <property type="match status" value="1"/>
</dbReference>
<dbReference type="Gene3D" id="1.25.40.10">
    <property type="entry name" value="Tetratricopeptide repeat domain"/>
    <property type="match status" value="1"/>
</dbReference>